<evidence type="ECO:0000313" key="2">
    <source>
        <dbReference type="Proteomes" id="UP001240643"/>
    </source>
</evidence>
<sequence length="208" mass="24779">MSDQINIHTKNKSIIFSICQTPLNGVPLVLFYDHLNQNYFYCQARIADKNHATFVNHEIYGARNPEDHNSVDLYIDPIKIYYLSAAEFEKYQTKNPVYYIRDLADSSGVIIFNYLLEMLQKPDPIWALIQVYYHTLNQQYQSQIQYIHPQLLEATFEILNVAKQVDEQSTCCQIQNQATNFFEHQKIYQQILMILQNEWNHYYYETEI</sequence>
<name>A0ABU0LZ83_9BACT</name>
<comment type="caution">
    <text evidence="1">The sequence shown here is derived from an EMBL/GenBank/DDBJ whole genome shotgun (WGS) entry which is preliminary data.</text>
</comment>
<keyword evidence="2" id="KW-1185">Reference proteome</keyword>
<organism evidence="1 2">
    <name type="scientific">Mycoplasmoides fastidiosum</name>
    <dbReference type="NCBI Taxonomy" id="92758"/>
    <lineage>
        <taxon>Bacteria</taxon>
        <taxon>Bacillati</taxon>
        <taxon>Mycoplasmatota</taxon>
        <taxon>Mycoplasmoidales</taxon>
        <taxon>Mycoplasmoidaceae</taxon>
        <taxon>Mycoplasmoides</taxon>
    </lineage>
</organism>
<gene>
    <name evidence="1" type="ORF">J2Z62_000430</name>
</gene>
<dbReference type="Proteomes" id="UP001240643">
    <property type="component" value="Unassembled WGS sequence"/>
</dbReference>
<evidence type="ECO:0000313" key="1">
    <source>
        <dbReference type="EMBL" id="MDQ0513992.1"/>
    </source>
</evidence>
<protein>
    <submittedName>
        <fullName evidence="1">Uncharacterized protein</fullName>
    </submittedName>
</protein>
<dbReference type="RefSeq" id="WP_256547314.1">
    <property type="nucleotide sequence ID" value="NZ_CP101809.1"/>
</dbReference>
<accession>A0ABU0LZ83</accession>
<reference evidence="1" key="1">
    <citation type="submission" date="2023-07" db="EMBL/GenBank/DDBJ databases">
        <title>Genomic Encyclopedia of Type Strains, Phase IV (KMG-IV): sequencing the most valuable type-strain genomes for metagenomic binning, comparative biology and taxonomic classification.</title>
        <authorList>
            <person name="Goeker M."/>
        </authorList>
    </citation>
    <scope>NUCLEOTIDE SEQUENCE [LARGE SCALE GENOMIC DNA]</scope>
    <source>
        <strain evidence="1">DSM 21204</strain>
    </source>
</reference>
<proteinExistence type="predicted"/>
<dbReference type="EMBL" id="JAUSWO010000001">
    <property type="protein sequence ID" value="MDQ0513992.1"/>
    <property type="molecule type" value="Genomic_DNA"/>
</dbReference>